<dbReference type="OrthoDB" id="8803710at2759"/>
<gene>
    <name evidence="9" type="ORF">SKAU_G00180260</name>
</gene>
<evidence type="ECO:0000256" key="7">
    <source>
        <dbReference type="SAM" id="MobiDB-lite"/>
    </source>
</evidence>
<dbReference type="InterPro" id="IPR010510">
    <property type="entry name" value="FGF1-bd"/>
</dbReference>
<feature type="non-terminal residue" evidence="9">
    <location>
        <position position="145"/>
    </location>
</feature>
<evidence type="ECO:0000256" key="8">
    <source>
        <dbReference type="SAM" id="SignalP"/>
    </source>
</evidence>
<dbReference type="Proteomes" id="UP001152622">
    <property type="component" value="Chromosome 5"/>
</dbReference>
<dbReference type="PANTHER" id="PTHR15258:SF3">
    <property type="entry name" value="FIBROBLAST GROWTH FACTOR-BINDING PROTEIN 3"/>
    <property type="match status" value="1"/>
</dbReference>
<feature type="region of interest" description="Disordered" evidence="7">
    <location>
        <begin position="21"/>
        <end position="55"/>
    </location>
</feature>
<evidence type="ECO:0000256" key="1">
    <source>
        <dbReference type="ARBA" id="ARBA00004613"/>
    </source>
</evidence>
<proteinExistence type="inferred from homology"/>
<organism evidence="9 10">
    <name type="scientific">Synaphobranchus kaupii</name>
    <name type="common">Kaup's arrowtooth eel</name>
    <dbReference type="NCBI Taxonomy" id="118154"/>
    <lineage>
        <taxon>Eukaryota</taxon>
        <taxon>Metazoa</taxon>
        <taxon>Chordata</taxon>
        <taxon>Craniata</taxon>
        <taxon>Vertebrata</taxon>
        <taxon>Euteleostomi</taxon>
        <taxon>Actinopterygii</taxon>
        <taxon>Neopterygii</taxon>
        <taxon>Teleostei</taxon>
        <taxon>Anguilliformes</taxon>
        <taxon>Synaphobranchidae</taxon>
        <taxon>Synaphobranchus</taxon>
    </lineage>
</organism>
<feature type="compositionally biased region" description="Basic and acidic residues" evidence="7">
    <location>
        <begin position="21"/>
        <end position="32"/>
    </location>
</feature>
<keyword evidence="5" id="KW-1015">Disulfide bond</keyword>
<keyword evidence="10" id="KW-1185">Reference proteome</keyword>
<dbReference type="PANTHER" id="PTHR15258">
    <property type="entry name" value="FGF BINDING PROTEIN-RELATED"/>
    <property type="match status" value="1"/>
</dbReference>
<dbReference type="AlphaFoldDB" id="A0A9Q1J0N7"/>
<comment type="caution">
    <text evidence="9">The sequence shown here is derived from an EMBL/GenBank/DDBJ whole genome shotgun (WGS) entry which is preliminary data.</text>
</comment>
<evidence type="ECO:0000256" key="2">
    <source>
        <dbReference type="ARBA" id="ARBA00008326"/>
    </source>
</evidence>
<comment type="similarity">
    <text evidence="2">Belongs to the fibroblast growth factor-binding protein family.</text>
</comment>
<keyword evidence="6" id="KW-0340">Growth factor binding</keyword>
<dbReference type="GO" id="GO:0007267">
    <property type="term" value="P:cell-cell signaling"/>
    <property type="evidence" value="ECO:0007669"/>
    <property type="project" value="TreeGrafter"/>
</dbReference>
<sequence>MRLLCALLFILLCLGGLQGTEGKREGAPEKQPARKGRNRAVPSSGELTSKESHRCTWETSGDGEVTLLVSCTHGELAYRCRYAGRPELCPAYAARSSQYWKQVVGKLKKKKNACDGEKVLKTRVCKKAPVESHMRLVAEEEQAEV</sequence>
<name>A0A9Q1J0N7_SYNKA</name>
<evidence type="ECO:0000313" key="10">
    <source>
        <dbReference type="Proteomes" id="UP001152622"/>
    </source>
</evidence>
<evidence type="ECO:0000256" key="6">
    <source>
        <dbReference type="ARBA" id="ARBA00023183"/>
    </source>
</evidence>
<dbReference type="GO" id="GO:0019838">
    <property type="term" value="F:growth factor binding"/>
    <property type="evidence" value="ECO:0007669"/>
    <property type="project" value="UniProtKB-KW"/>
</dbReference>
<accession>A0A9Q1J0N7</accession>
<feature type="chain" id="PRO_5040140003" description="Fibroblast growth factor-binding protein 3" evidence="8">
    <location>
        <begin position="20"/>
        <end position="145"/>
    </location>
</feature>
<reference evidence="9" key="1">
    <citation type="journal article" date="2023" name="Science">
        <title>Genome structures resolve the early diversification of teleost fishes.</title>
        <authorList>
            <person name="Parey E."/>
            <person name="Louis A."/>
            <person name="Montfort J."/>
            <person name="Bouchez O."/>
            <person name="Roques C."/>
            <person name="Iampietro C."/>
            <person name="Lluch J."/>
            <person name="Castinel A."/>
            <person name="Donnadieu C."/>
            <person name="Desvignes T."/>
            <person name="Floi Bucao C."/>
            <person name="Jouanno E."/>
            <person name="Wen M."/>
            <person name="Mejri S."/>
            <person name="Dirks R."/>
            <person name="Jansen H."/>
            <person name="Henkel C."/>
            <person name="Chen W.J."/>
            <person name="Zahm M."/>
            <person name="Cabau C."/>
            <person name="Klopp C."/>
            <person name="Thompson A.W."/>
            <person name="Robinson-Rechavi M."/>
            <person name="Braasch I."/>
            <person name="Lecointre G."/>
            <person name="Bobe J."/>
            <person name="Postlethwait J.H."/>
            <person name="Berthelot C."/>
            <person name="Roest Crollius H."/>
            <person name="Guiguen Y."/>
        </authorList>
    </citation>
    <scope>NUCLEOTIDE SEQUENCE</scope>
    <source>
        <strain evidence="9">WJC10195</strain>
    </source>
</reference>
<feature type="signal peptide" evidence="8">
    <location>
        <begin position="1"/>
        <end position="19"/>
    </location>
</feature>
<protein>
    <recommendedName>
        <fullName evidence="11">Fibroblast growth factor-binding protein 3</fullName>
    </recommendedName>
</protein>
<comment type="subcellular location">
    <subcellularLocation>
        <location evidence="1">Secreted</location>
    </subcellularLocation>
</comment>
<keyword evidence="4 8" id="KW-0732">Signal</keyword>
<dbReference type="EMBL" id="JAINUF010000005">
    <property type="protein sequence ID" value="KAJ8361501.1"/>
    <property type="molecule type" value="Genomic_DNA"/>
</dbReference>
<dbReference type="Pfam" id="PF06473">
    <property type="entry name" value="FGF-BP1"/>
    <property type="match status" value="1"/>
</dbReference>
<evidence type="ECO:0000256" key="3">
    <source>
        <dbReference type="ARBA" id="ARBA00022525"/>
    </source>
</evidence>
<evidence type="ECO:0000313" key="9">
    <source>
        <dbReference type="EMBL" id="KAJ8361501.1"/>
    </source>
</evidence>
<evidence type="ECO:0000256" key="5">
    <source>
        <dbReference type="ARBA" id="ARBA00023157"/>
    </source>
</evidence>
<evidence type="ECO:0008006" key="11">
    <source>
        <dbReference type="Google" id="ProtNLM"/>
    </source>
</evidence>
<keyword evidence="3" id="KW-0964">Secreted</keyword>
<dbReference type="GO" id="GO:0005576">
    <property type="term" value="C:extracellular region"/>
    <property type="evidence" value="ECO:0007669"/>
    <property type="project" value="UniProtKB-SubCell"/>
</dbReference>
<evidence type="ECO:0000256" key="4">
    <source>
        <dbReference type="ARBA" id="ARBA00022729"/>
    </source>
</evidence>